<dbReference type="HAMAP" id="MF_01274">
    <property type="entry name" value="Pantothen_kinase_3"/>
    <property type="match status" value="1"/>
</dbReference>
<keyword evidence="10 16" id="KW-0418">Kinase</keyword>
<sequence length="244" mass="26817">MRTLSIDIGNSAAKVAVFSNKEIVHHQRFNKLGIIDLAQLIEKFSPDKSIISSVNQEIGQLEGFLKKHTEYTRFSTLLTNGVQNRYKTPATLGLDRWAAVLGANGLFPTGASLIVDAGTCITYDVLSQAKMYFGGSISPGIKMRFRAVHEFTGRLPLVEWNDQEEITEGTDTQSAIKNGVLQGIINEIEGFIALNNKKESALKVIITGGDANFLYKQLQNSIFAPQIIKDPYLVLKGLNEAIAD</sequence>
<dbReference type="PANTHER" id="PTHR34265:SF1">
    <property type="entry name" value="TYPE III PANTOTHENATE KINASE"/>
    <property type="match status" value="1"/>
</dbReference>
<feature type="binding site" evidence="16">
    <location>
        <position position="119"/>
    </location>
    <ligand>
        <name>ATP</name>
        <dbReference type="ChEBI" id="CHEBI:30616"/>
    </ligand>
</feature>
<dbReference type="NCBIfam" id="TIGR00671">
    <property type="entry name" value="baf"/>
    <property type="match status" value="1"/>
</dbReference>
<comment type="catalytic activity">
    <reaction evidence="1 16">
        <text>(R)-pantothenate + ATP = (R)-4'-phosphopantothenate + ADP + H(+)</text>
        <dbReference type="Rhea" id="RHEA:16373"/>
        <dbReference type="ChEBI" id="CHEBI:10986"/>
        <dbReference type="ChEBI" id="CHEBI:15378"/>
        <dbReference type="ChEBI" id="CHEBI:29032"/>
        <dbReference type="ChEBI" id="CHEBI:30616"/>
        <dbReference type="ChEBI" id="CHEBI:456216"/>
        <dbReference type="EC" id="2.7.1.33"/>
    </reaction>
</comment>
<comment type="subunit">
    <text evidence="5 16">Homodimer.</text>
</comment>
<dbReference type="UniPathway" id="UPA00241">
    <property type="reaction ID" value="UER00352"/>
</dbReference>
<accession>A0A0C1FQ30</accession>
<keyword evidence="8 16" id="KW-0808">Transferase</keyword>
<dbReference type="GO" id="GO:0005737">
    <property type="term" value="C:cytoplasm"/>
    <property type="evidence" value="ECO:0007669"/>
    <property type="project" value="UniProtKB-SubCell"/>
</dbReference>
<feature type="binding site" evidence="16">
    <location>
        <begin position="7"/>
        <end position="14"/>
    </location>
    <ligand>
        <name>ATP</name>
        <dbReference type="ChEBI" id="CHEBI:30616"/>
    </ligand>
</feature>
<evidence type="ECO:0000256" key="7">
    <source>
        <dbReference type="ARBA" id="ARBA00022490"/>
    </source>
</evidence>
<proteinExistence type="inferred from homology"/>
<feature type="binding site" evidence="16">
    <location>
        <begin position="93"/>
        <end position="96"/>
    </location>
    <ligand>
        <name>substrate</name>
    </ligand>
</feature>
<dbReference type="InterPro" id="IPR043129">
    <property type="entry name" value="ATPase_NBD"/>
</dbReference>
<keyword evidence="7 16" id="KW-0963">Cytoplasm</keyword>
<dbReference type="InterPro" id="IPR004619">
    <property type="entry name" value="Type_III_PanK"/>
</dbReference>
<dbReference type="GO" id="GO:0015937">
    <property type="term" value="P:coenzyme A biosynthetic process"/>
    <property type="evidence" value="ECO:0007669"/>
    <property type="project" value="UniProtKB-UniRule"/>
</dbReference>
<comment type="similarity">
    <text evidence="14 16">Belongs to the type III pantothenate kinase family.</text>
</comment>
<dbReference type="OrthoDB" id="9804707at2"/>
<evidence type="ECO:0000256" key="10">
    <source>
        <dbReference type="ARBA" id="ARBA00022777"/>
    </source>
</evidence>
<comment type="caution">
    <text evidence="17">The sequence shown here is derived from an EMBL/GenBank/DDBJ whole genome shotgun (WGS) entry which is preliminary data.</text>
</comment>
<evidence type="ECO:0000256" key="4">
    <source>
        <dbReference type="ARBA" id="ARBA00005225"/>
    </source>
</evidence>
<evidence type="ECO:0000256" key="15">
    <source>
        <dbReference type="ARBA" id="ARBA00040883"/>
    </source>
</evidence>
<evidence type="ECO:0000256" key="2">
    <source>
        <dbReference type="ARBA" id="ARBA00001958"/>
    </source>
</evidence>
<keyword evidence="12 16" id="KW-0630">Potassium</keyword>
<feature type="binding site" evidence="16">
    <location>
        <position position="172"/>
    </location>
    <ligand>
        <name>substrate</name>
    </ligand>
</feature>
<keyword evidence="13 16" id="KW-0173">Coenzyme A biosynthesis</keyword>
<feature type="binding site" evidence="16">
    <location>
        <position position="86"/>
    </location>
    <ligand>
        <name>substrate</name>
    </ligand>
</feature>
<organism evidence="17 18">
    <name type="scientific">Pedobacter kyungheensis</name>
    <dbReference type="NCBI Taxonomy" id="1069985"/>
    <lineage>
        <taxon>Bacteria</taxon>
        <taxon>Pseudomonadati</taxon>
        <taxon>Bacteroidota</taxon>
        <taxon>Sphingobacteriia</taxon>
        <taxon>Sphingobacteriales</taxon>
        <taxon>Sphingobacteriaceae</taxon>
        <taxon>Pedobacter</taxon>
    </lineage>
</organism>
<feature type="active site" description="Proton acceptor" evidence="16">
    <location>
        <position position="95"/>
    </location>
</feature>
<keyword evidence="18" id="KW-1185">Reference proteome</keyword>
<evidence type="ECO:0000256" key="11">
    <source>
        <dbReference type="ARBA" id="ARBA00022840"/>
    </source>
</evidence>
<dbReference type="CDD" id="cd24015">
    <property type="entry name" value="ASKHA_NBD_PanK-III"/>
    <property type="match status" value="1"/>
</dbReference>
<comment type="subcellular location">
    <subcellularLocation>
        <location evidence="3 16">Cytoplasm</location>
    </subcellularLocation>
</comment>
<keyword evidence="16" id="KW-0479">Metal-binding</keyword>
<evidence type="ECO:0000256" key="8">
    <source>
        <dbReference type="ARBA" id="ARBA00022679"/>
    </source>
</evidence>
<evidence type="ECO:0000313" key="18">
    <source>
        <dbReference type="Proteomes" id="UP000031246"/>
    </source>
</evidence>
<dbReference type="GO" id="GO:0046872">
    <property type="term" value="F:metal ion binding"/>
    <property type="evidence" value="ECO:0007669"/>
    <property type="project" value="UniProtKB-KW"/>
</dbReference>
<dbReference type="Proteomes" id="UP000031246">
    <property type="component" value="Unassembled WGS sequence"/>
</dbReference>
<dbReference type="EC" id="2.7.1.33" evidence="6 16"/>
<keyword evidence="9 16" id="KW-0547">Nucleotide-binding</keyword>
<protein>
    <recommendedName>
        <fullName evidence="15 16">Type III pantothenate kinase</fullName>
        <ecNumber evidence="6 16">2.7.1.33</ecNumber>
    </recommendedName>
    <alternativeName>
        <fullName evidence="16">PanK-III</fullName>
    </alternativeName>
    <alternativeName>
        <fullName evidence="16">Pantothenic acid kinase</fullName>
    </alternativeName>
</protein>
<evidence type="ECO:0000256" key="12">
    <source>
        <dbReference type="ARBA" id="ARBA00022958"/>
    </source>
</evidence>
<evidence type="ECO:0000256" key="16">
    <source>
        <dbReference type="HAMAP-Rule" id="MF_01274"/>
    </source>
</evidence>
<dbReference type="EMBL" id="JSYN01000012">
    <property type="protein sequence ID" value="KIA93848.1"/>
    <property type="molecule type" value="Genomic_DNA"/>
</dbReference>
<evidence type="ECO:0000256" key="6">
    <source>
        <dbReference type="ARBA" id="ARBA00012102"/>
    </source>
</evidence>
<keyword evidence="11 16" id="KW-0067">ATP-binding</keyword>
<evidence type="ECO:0000256" key="3">
    <source>
        <dbReference type="ARBA" id="ARBA00004496"/>
    </source>
</evidence>
<evidence type="ECO:0000256" key="14">
    <source>
        <dbReference type="ARBA" id="ARBA00038036"/>
    </source>
</evidence>
<comment type="cofactor">
    <cofactor evidence="16">
        <name>NH4(+)</name>
        <dbReference type="ChEBI" id="CHEBI:28938"/>
    </cofactor>
    <cofactor evidence="16">
        <name>K(+)</name>
        <dbReference type="ChEBI" id="CHEBI:29103"/>
    </cofactor>
    <text evidence="16">A monovalent cation. Ammonium or potassium.</text>
</comment>
<gene>
    <name evidence="16" type="primary">coaX</name>
    <name evidence="17" type="ORF">OC25_11330</name>
</gene>
<comment type="function">
    <text evidence="16">Catalyzes the phosphorylation of pantothenate (Pan), the first step in CoA biosynthesis.</text>
</comment>
<evidence type="ECO:0000313" key="17">
    <source>
        <dbReference type="EMBL" id="KIA93848.1"/>
    </source>
</evidence>
<comment type="cofactor">
    <cofactor evidence="2">
        <name>K(+)</name>
        <dbReference type="ChEBI" id="CHEBI:29103"/>
    </cofactor>
</comment>
<dbReference type="PANTHER" id="PTHR34265">
    <property type="entry name" value="TYPE III PANTOTHENATE KINASE"/>
    <property type="match status" value="1"/>
</dbReference>
<comment type="pathway">
    <text evidence="4 16">Cofactor biosynthesis; coenzyme A biosynthesis; CoA from (R)-pantothenate: step 1/5.</text>
</comment>
<evidence type="ECO:0000256" key="9">
    <source>
        <dbReference type="ARBA" id="ARBA00022741"/>
    </source>
</evidence>
<evidence type="ECO:0000256" key="5">
    <source>
        <dbReference type="ARBA" id="ARBA00011738"/>
    </source>
</evidence>
<reference evidence="17 18" key="1">
    <citation type="submission" date="2014-10" db="EMBL/GenBank/DDBJ databases">
        <title>Pedobacter Kyungheensis.</title>
        <authorList>
            <person name="Anderson B.M."/>
            <person name="Newman J.D."/>
        </authorList>
    </citation>
    <scope>NUCLEOTIDE SEQUENCE [LARGE SCALE GENOMIC DNA]</scope>
    <source>
        <strain evidence="17 18">KACC 16221</strain>
    </source>
</reference>
<evidence type="ECO:0000256" key="13">
    <source>
        <dbReference type="ARBA" id="ARBA00022993"/>
    </source>
</evidence>
<dbReference type="AlphaFoldDB" id="A0A0C1FQ30"/>
<feature type="binding site" evidence="16">
    <location>
        <position position="116"/>
    </location>
    <ligand>
        <name>K(+)</name>
        <dbReference type="ChEBI" id="CHEBI:29103"/>
    </ligand>
</feature>
<dbReference type="RefSeq" id="WP_039475916.1">
    <property type="nucleotide sequence ID" value="NZ_JSYN01000012.1"/>
</dbReference>
<evidence type="ECO:0000256" key="1">
    <source>
        <dbReference type="ARBA" id="ARBA00001206"/>
    </source>
</evidence>
<dbReference type="GO" id="GO:0005524">
    <property type="term" value="F:ATP binding"/>
    <property type="evidence" value="ECO:0007669"/>
    <property type="project" value="UniProtKB-UniRule"/>
</dbReference>
<dbReference type="SUPFAM" id="SSF53067">
    <property type="entry name" value="Actin-like ATPase domain"/>
    <property type="match status" value="2"/>
</dbReference>
<name>A0A0C1FQ30_9SPHI</name>
<dbReference type="Pfam" id="PF03309">
    <property type="entry name" value="Pan_kinase"/>
    <property type="match status" value="1"/>
</dbReference>
<dbReference type="Gene3D" id="3.30.420.40">
    <property type="match status" value="2"/>
</dbReference>
<dbReference type="GO" id="GO:0004594">
    <property type="term" value="F:pantothenate kinase activity"/>
    <property type="evidence" value="ECO:0007669"/>
    <property type="project" value="UniProtKB-UniRule"/>
</dbReference>